<feature type="transmembrane region" description="Helical" evidence="1">
    <location>
        <begin position="90"/>
        <end position="111"/>
    </location>
</feature>
<accession>A0A936NDL6</accession>
<evidence type="ECO:0000313" key="2">
    <source>
        <dbReference type="EMBL" id="MBK9298030.1"/>
    </source>
</evidence>
<keyword evidence="1" id="KW-1133">Transmembrane helix</keyword>
<comment type="caution">
    <text evidence="2">The sequence shown here is derived from an EMBL/GenBank/DDBJ whole genome shotgun (WGS) entry which is preliminary data.</text>
</comment>
<feature type="transmembrane region" description="Helical" evidence="1">
    <location>
        <begin position="58"/>
        <end position="78"/>
    </location>
</feature>
<dbReference type="EMBL" id="JADJZA010000008">
    <property type="protein sequence ID" value="MBK9298030.1"/>
    <property type="molecule type" value="Genomic_DNA"/>
</dbReference>
<reference evidence="2 3" key="1">
    <citation type="submission" date="2020-10" db="EMBL/GenBank/DDBJ databases">
        <title>Connecting structure to function with the recovery of over 1000 high-quality activated sludge metagenome-assembled genomes encoding full-length rRNA genes using long-read sequencing.</title>
        <authorList>
            <person name="Singleton C.M."/>
            <person name="Petriglieri F."/>
            <person name="Kristensen J.M."/>
            <person name="Kirkegaard R.H."/>
            <person name="Michaelsen T.Y."/>
            <person name="Andersen M.H."/>
            <person name="Karst S.M."/>
            <person name="Dueholm M.S."/>
            <person name="Nielsen P.H."/>
            <person name="Albertsen M."/>
        </authorList>
    </citation>
    <scope>NUCLEOTIDE SEQUENCE [LARGE SCALE GENOMIC DNA]</scope>
    <source>
        <strain evidence="2">Lyne_18-Q3-R50-59_MAXAC.006</strain>
    </source>
</reference>
<feature type="transmembrane region" description="Helical" evidence="1">
    <location>
        <begin position="117"/>
        <end position="140"/>
    </location>
</feature>
<evidence type="ECO:0000256" key="1">
    <source>
        <dbReference type="SAM" id="Phobius"/>
    </source>
</evidence>
<gene>
    <name evidence="2" type="ORF">IPN02_14590</name>
</gene>
<organism evidence="2 3">
    <name type="scientific">Candidatus Neomicrothrix subdominans</name>
    <dbReference type="NCBI Taxonomy" id="2954438"/>
    <lineage>
        <taxon>Bacteria</taxon>
        <taxon>Bacillati</taxon>
        <taxon>Actinomycetota</taxon>
        <taxon>Acidimicrobiia</taxon>
        <taxon>Acidimicrobiales</taxon>
        <taxon>Microthrixaceae</taxon>
        <taxon>Candidatus Neomicrothrix</taxon>
    </lineage>
</organism>
<name>A0A936NDL6_9ACTN</name>
<sequence>MSEQYEPIEPAEPAPGAFAALRMDAIVRGGAVTALLCGPLAIVNSLAQSGRDNPSSGIGALFSLLILMSAGVGGWVAGGRAPGRAVPNGAAAAAAGYLVVQAIGLLVATVSGGVDGLALIGIVYLSLLMATCGMIGAAIANRQHRAGQAEEQGEPT</sequence>
<protein>
    <submittedName>
        <fullName evidence="2">Uncharacterized protein</fullName>
    </submittedName>
</protein>
<feature type="transmembrane region" description="Helical" evidence="1">
    <location>
        <begin position="25"/>
        <end position="46"/>
    </location>
</feature>
<dbReference type="AlphaFoldDB" id="A0A936NDL6"/>
<proteinExistence type="predicted"/>
<keyword evidence="1" id="KW-0472">Membrane</keyword>
<dbReference type="Proteomes" id="UP000727993">
    <property type="component" value="Unassembled WGS sequence"/>
</dbReference>
<keyword evidence="1" id="KW-0812">Transmembrane</keyword>
<evidence type="ECO:0000313" key="3">
    <source>
        <dbReference type="Proteomes" id="UP000727993"/>
    </source>
</evidence>